<feature type="compositionally biased region" description="Acidic residues" evidence="1">
    <location>
        <begin position="17"/>
        <end position="26"/>
    </location>
</feature>
<organism evidence="3 4">
    <name type="scientific">Streptosporangium vulgare</name>
    <dbReference type="NCBI Taxonomy" id="46190"/>
    <lineage>
        <taxon>Bacteria</taxon>
        <taxon>Bacillati</taxon>
        <taxon>Actinomycetota</taxon>
        <taxon>Actinomycetes</taxon>
        <taxon>Streptosporangiales</taxon>
        <taxon>Streptosporangiaceae</taxon>
        <taxon>Streptosporangium</taxon>
    </lineage>
</organism>
<dbReference type="InterPro" id="IPR036390">
    <property type="entry name" value="WH_DNA-bd_sf"/>
</dbReference>
<name>A0ABV5T970_9ACTN</name>
<dbReference type="EMBL" id="JBHMBS010000003">
    <property type="protein sequence ID" value="MFB9675612.1"/>
    <property type="molecule type" value="Genomic_DNA"/>
</dbReference>
<dbReference type="SUPFAM" id="SSF46785">
    <property type="entry name" value="Winged helix' DNA-binding domain"/>
    <property type="match status" value="1"/>
</dbReference>
<evidence type="ECO:0000259" key="2">
    <source>
        <dbReference type="Pfam" id="PF13601"/>
    </source>
</evidence>
<protein>
    <submittedName>
        <fullName evidence="3">Winged helix-turn-helix domain-containing protein</fullName>
    </submittedName>
</protein>
<feature type="region of interest" description="Disordered" evidence="1">
    <location>
        <begin position="1"/>
        <end position="87"/>
    </location>
</feature>
<gene>
    <name evidence="3" type="ORF">ACFFRH_08955</name>
</gene>
<dbReference type="RefSeq" id="WP_386155512.1">
    <property type="nucleotide sequence ID" value="NZ_JBHMBS010000003.1"/>
</dbReference>
<feature type="compositionally biased region" description="Basic and acidic residues" evidence="1">
    <location>
        <begin position="1"/>
        <end position="11"/>
    </location>
</feature>
<feature type="domain" description="Winged helix DNA-binding" evidence="2">
    <location>
        <begin position="95"/>
        <end position="173"/>
    </location>
</feature>
<evidence type="ECO:0000313" key="4">
    <source>
        <dbReference type="Proteomes" id="UP001589610"/>
    </source>
</evidence>
<evidence type="ECO:0000313" key="3">
    <source>
        <dbReference type="EMBL" id="MFB9675612.1"/>
    </source>
</evidence>
<comment type="caution">
    <text evidence="3">The sequence shown here is derived from an EMBL/GenBank/DDBJ whole genome shotgun (WGS) entry which is preliminary data.</text>
</comment>
<feature type="compositionally biased region" description="Gly residues" evidence="1">
    <location>
        <begin position="68"/>
        <end position="80"/>
    </location>
</feature>
<accession>A0ABV5T970</accession>
<reference evidence="3 4" key="1">
    <citation type="submission" date="2024-09" db="EMBL/GenBank/DDBJ databases">
        <authorList>
            <person name="Sun Q."/>
            <person name="Mori K."/>
        </authorList>
    </citation>
    <scope>NUCLEOTIDE SEQUENCE [LARGE SCALE GENOMIC DNA]</scope>
    <source>
        <strain evidence="3 4">JCM 3028</strain>
    </source>
</reference>
<sequence>MSTTHNARDAHGGPNDSPDDGLDDDVNGAPDDGATGGDTTGTQKAGRTRRTGGGADRAARDAGSTRSAGGGAGGGGGGTGSHPRHDLDDVIHAPVRLSIMAALSATDKAEFRFLRDTIEISDSLLSKHIITLEEAGYVHVEKAFVGKRPRTWLAMTDEGRRAFHDYVSVLRRLTEGSPQ</sequence>
<evidence type="ECO:0000256" key="1">
    <source>
        <dbReference type="SAM" id="MobiDB-lite"/>
    </source>
</evidence>
<dbReference type="PANTHER" id="PTHR37318">
    <property type="entry name" value="BSL7504 PROTEIN"/>
    <property type="match status" value="1"/>
</dbReference>
<dbReference type="Gene3D" id="1.10.10.10">
    <property type="entry name" value="Winged helix-like DNA-binding domain superfamily/Winged helix DNA-binding domain"/>
    <property type="match status" value="1"/>
</dbReference>
<dbReference type="Proteomes" id="UP001589610">
    <property type="component" value="Unassembled WGS sequence"/>
</dbReference>
<dbReference type="Pfam" id="PF13601">
    <property type="entry name" value="HTH_34"/>
    <property type="match status" value="1"/>
</dbReference>
<dbReference type="InterPro" id="IPR027395">
    <property type="entry name" value="WH_DNA-bd_dom"/>
</dbReference>
<proteinExistence type="predicted"/>
<dbReference type="PANTHER" id="PTHR37318:SF1">
    <property type="entry name" value="BSL7504 PROTEIN"/>
    <property type="match status" value="1"/>
</dbReference>
<dbReference type="InterPro" id="IPR036388">
    <property type="entry name" value="WH-like_DNA-bd_sf"/>
</dbReference>
<keyword evidence="4" id="KW-1185">Reference proteome</keyword>